<name>A0A4R7TYU3_9BACT</name>
<organism evidence="2 3">
    <name type="scientific">Metamycoplasma hyosynoviae</name>
    <dbReference type="NCBI Taxonomy" id="29559"/>
    <lineage>
        <taxon>Bacteria</taxon>
        <taxon>Bacillati</taxon>
        <taxon>Mycoplasmatota</taxon>
        <taxon>Mycoplasmoidales</taxon>
        <taxon>Metamycoplasmataceae</taxon>
        <taxon>Metamycoplasma</taxon>
    </lineage>
</organism>
<keyword evidence="1" id="KW-0812">Transmembrane</keyword>
<gene>
    <name evidence="2" type="ORF">JN03_0402</name>
</gene>
<evidence type="ECO:0000313" key="3">
    <source>
        <dbReference type="Proteomes" id="UP000294882"/>
    </source>
</evidence>
<proteinExistence type="predicted"/>
<dbReference type="EMBL" id="SOCH01000003">
    <property type="protein sequence ID" value="TDU97874.1"/>
    <property type="molecule type" value="Genomic_DNA"/>
</dbReference>
<dbReference type="Proteomes" id="UP000294882">
    <property type="component" value="Unassembled WGS sequence"/>
</dbReference>
<evidence type="ECO:0000256" key="1">
    <source>
        <dbReference type="SAM" id="Phobius"/>
    </source>
</evidence>
<protein>
    <submittedName>
        <fullName evidence="2">Uncharacterized protein</fullName>
    </submittedName>
</protein>
<keyword evidence="1" id="KW-0472">Membrane</keyword>
<comment type="caution">
    <text evidence="2">The sequence shown here is derived from an EMBL/GenBank/DDBJ whole genome shotgun (WGS) entry which is preliminary data.</text>
</comment>
<accession>A0A4R7TYU3</accession>
<evidence type="ECO:0000313" key="2">
    <source>
        <dbReference type="EMBL" id="TDU97874.1"/>
    </source>
</evidence>
<keyword evidence="1" id="KW-1133">Transmembrane helix</keyword>
<feature type="transmembrane region" description="Helical" evidence="1">
    <location>
        <begin position="81"/>
        <end position="106"/>
    </location>
</feature>
<dbReference type="AlphaFoldDB" id="A0A4R7TYU3"/>
<sequence>MDYTVLLIVFVMWPVFYQISYLIGTFIFVNRKIMTIEMKNSFLHSFWRRTSIYALSYLIYLLFYFPLAFYRYKWNFANDDFLWHTYSLIIESAIFLIYFICVFTFLKTLKINHNLDWKRIEKQVEQNPSETFKNSLTILKTKIVGYKYLRHFAWFYSPDSPKTPSKTIVNNMFQFFVWKYDKLIIPDTPEISDEEKFYYALAIMVNEIKQYNKIETTENAINFIKSNICKTK</sequence>
<feature type="transmembrane region" description="Helical" evidence="1">
    <location>
        <begin position="50"/>
        <end position="69"/>
    </location>
</feature>
<reference evidence="2 3" key="1">
    <citation type="submission" date="2019-03" db="EMBL/GenBank/DDBJ databases">
        <title>Genomic Encyclopedia of Archaeal and Bacterial Type Strains, Phase II (KMG-II): from individual species to whole genera.</title>
        <authorList>
            <person name="Goeker M."/>
        </authorList>
    </citation>
    <scope>NUCLEOTIDE SEQUENCE [LARGE SCALE GENOMIC DNA]</scope>
    <source>
        <strain evidence="2 3">ATCC 25591</strain>
    </source>
</reference>
<feature type="transmembrane region" description="Helical" evidence="1">
    <location>
        <begin position="6"/>
        <end position="29"/>
    </location>
</feature>
<dbReference type="RefSeq" id="WP_164699470.1">
    <property type="nucleotide sequence ID" value="NZ_CP008748.1"/>
</dbReference>